<dbReference type="InterPro" id="IPR011008">
    <property type="entry name" value="Dimeric_a/b-barrel"/>
</dbReference>
<comment type="caution">
    <text evidence="1">The sequence shown here is derived from an EMBL/GenBank/DDBJ whole genome shotgun (WGS) entry which is preliminary data.</text>
</comment>
<dbReference type="AlphaFoldDB" id="A0A917T6H1"/>
<gene>
    <name evidence="1" type="ORF">GCM10011534_34950</name>
</gene>
<sequence>MPQYLYIYHGSADSVPVTPEEQEAGMKAWGDWMEKVGPAMTNPGEPVGKSKAVTAEGVVDDVPNAAFGYSIVEAPDIATACEMARGNPMVAGGGSVEVAEIMPIPM</sequence>
<organism evidence="1 2">
    <name type="scientific">Pseudooceanicola nanhaiensis</name>
    <dbReference type="NCBI Taxonomy" id="375761"/>
    <lineage>
        <taxon>Bacteria</taxon>
        <taxon>Pseudomonadati</taxon>
        <taxon>Pseudomonadota</taxon>
        <taxon>Alphaproteobacteria</taxon>
        <taxon>Rhodobacterales</taxon>
        <taxon>Paracoccaceae</taxon>
        <taxon>Pseudooceanicola</taxon>
    </lineage>
</organism>
<keyword evidence="2" id="KW-1185">Reference proteome</keyword>
<dbReference type="RefSeq" id="WP_028286750.1">
    <property type="nucleotide sequence ID" value="NZ_BMLF01000002.1"/>
</dbReference>
<reference evidence="1" key="2">
    <citation type="submission" date="2020-09" db="EMBL/GenBank/DDBJ databases">
        <authorList>
            <person name="Sun Q."/>
            <person name="Zhou Y."/>
        </authorList>
    </citation>
    <scope>NUCLEOTIDE SEQUENCE</scope>
    <source>
        <strain evidence="1">CGMCC 1.6293</strain>
    </source>
</reference>
<reference evidence="1" key="1">
    <citation type="journal article" date="2014" name="Int. J. Syst. Evol. Microbiol.">
        <title>Complete genome sequence of Corynebacterium casei LMG S-19264T (=DSM 44701T), isolated from a smear-ripened cheese.</title>
        <authorList>
            <consortium name="US DOE Joint Genome Institute (JGI-PGF)"/>
            <person name="Walter F."/>
            <person name="Albersmeier A."/>
            <person name="Kalinowski J."/>
            <person name="Ruckert C."/>
        </authorList>
    </citation>
    <scope>NUCLEOTIDE SEQUENCE</scope>
    <source>
        <strain evidence="1">CGMCC 1.6293</strain>
    </source>
</reference>
<dbReference type="EMBL" id="BMLF01000002">
    <property type="protein sequence ID" value="GGM09898.1"/>
    <property type="molecule type" value="Genomic_DNA"/>
</dbReference>
<evidence type="ECO:0008006" key="3">
    <source>
        <dbReference type="Google" id="ProtNLM"/>
    </source>
</evidence>
<name>A0A917T6H1_9RHOB</name>
<accession>A0A917T6H1</accession>
<evidence type="ECO:0000313" key="1">
    <source>
        <dbReference type="EMBL" id="GGM09898.1"/>
    </source>
</evidence>
<proteinExistence type="predicted"/>
<dbReference type="Gene3D" id="3.30.70.1060">
    <property type="entry name" value="Dimeric alpha+beta barrel"/>
    <property type="match status" value="1"/>
</dbReference>
<evidence type="ECO:0000313" key="2">
    <source>
        <dbReference type="Proteomes" id="UP000649829"/>
    </source>
</evidence>
<dbReference type="Proteomes" id="UP000649829">
    <property type="component" value="Unassembled WGS sequence"/>
</dbReference>
<dbReference type="SUPFAM" id="SSF54909">
    <property type="entry name" value="Dimeric alpha+beta barrel"/>
    <property type="match status" value="1"/>
</dbReference>
<protein>
    <recommendedName>
        <fullName evidence="3">YCII-related domain-containing protein</fullName>
    </recommendedName>
</protein>